<dbReference type="PROSITE" id="PS50181">
    <property type="entry name" value="FBOX"/>
    <property type="match status" value="1"/>
</dbReference>
<dbReference type="Pfam" id="PF08268">
    <property type="entry name" value="FBA_3"/>
    <property type="match status" value="1"/>
</dbReference>
<feature type="domain" description="F-box" evidence="1">
    <location>
        <begin position="8"/>
        <end position="54"/>
    </location>
</feature>
<dbReference type="Proteomes" id="UP000078284">
    <property type="component" value="Chromosome 1"/>
</dbReference>
<dbReference type="ExpressionAtlas" id="A0A178WII7">
    <property type="expression patterns" value="baseline and differential"/>
</dbReference>
<dbReference type="InterPro" id="IPR017451">
    <property type="entry name" value="F-box-assoc_interact_dom"/>
</dbReference>
<dbReference type="SMART" id="SM00256">
    <property type="entry name" value="FBOX"/>
    <property type="match status" value="1"/>
</dbReference>
<dbReference type="PANTHER" id="PTHR31111">
    <property type="entry name" value="BNAA05G37150D PROTEIN-RELATED"/>
    <property type="match status" value="1"/>
</dbReference>
<evidence type="ECO:0000313" key="3">
    <source>
        <dbReference type="Proteomes" id="UP000078284"/>
    </source>
</evidence>
<dbReference type="SUPFAM" id="SSF81383">
    <property type="entry name" value="F-box domain"/>
    <property type="match status" value="1"/>
</dbReference>
<comment type="caution">
    <text evidence="2">The sequence shown here is derived from an EMBL/GenBank/DDBJ whole genome shotgun (WGS) entry which is preliminary data.</text>
</comment>
<accession>A0A178WII7</accession>
<evidence type="ECO:0000313" key="2">
    <source>
        <dbReference type="EMBL" id="OAP17345.1"/>
    </source>
</evidence>
<dbReference type="AlphaFoldDB" id="A0A178WII7"/>
<organism evidence="2 3">
    <name type="scientific">Arabidopsis thaliana</name>
    <name type="common">Mouse-ear cress</name>
    <dbReference type="NCBI Taxonomy" id="3702"/>
    <lineage>
        <taxon>Eukaryota</taxon>
        <taxon>Viridiplantae</taxon>
        <taxon>Streptophyta</taxon>
        <taxon>Embryophyta</taxon>
        <taxon>Tracheophyta</taxon>
        <taxon>Spermatophyta</taxon>
        <taxon>Magnoliopsida</taxon>
        <taxon>eudicotyledons</taxon>
        <taxon>Gunneridae</taxon>
        <taxon>Pentapetalae</taxon>
        <taxon>rosids</taxon>
        <taxon>malvids</taxon>
        <taxon>Brassicales</taxon>
        <taxon>Brassicaceae</taxon>
        <taxon>Camelineae</taxon>
        <taxon>Arabidopsis</taxon>
    </lineage>
</organism>
<dbReference type="InterPro" id="IPR001810">
    <property type="entry name" value="F-box_dom"/>
</dbReference>
<name>A0A178WII7_ARATH</name>
<sequence length="245" mass="27935">MAETEKNLQSLDHIPIDVLFEILVKLPAKSVARFLCVSKVWATMIRGEVFIRSFTSYSSPQKQPRLLFALVDCLRLYNKMLYFFSKSTHVSTPILPWDPAPGPPVKPHRFGLFWRASAFTSFTTVLVRFDVRAESLEVASKFPEGLKSSNGITLINYHGKVAVVSKNYHNDHHDFNLWVLEDTKKQQWSNVLVSFHTGVTGQFHGGLEVLGTSDMGEIVFAPNHFEEFVVYFLDQKSNRIRSVLL</sequence>
<evidence type="ECO:0000259" key="1">
    <source>
        <dbReference type="PROSITE" id="PS50181"/>
    </source>
</evidence>
<protein>
    <recommendedName>
        <fullName evidence="1">F-box domain-containing protein</fullName>
    </recommendedName>
</protein>
<dbReference type="NCBIfam" id="TIGR01640">
    <property type="entry name" value="F_box_assoc_1"/>
    <property type="match status" value="1"/>
</dbReference>
<dbReference type="PANTHER" id="PTHR31111:SF132">
    <property type="entry name" value="F-BOX ASSOCIATED UBIQUITINATION EFFECTOR FAMILY PROTEIN-RELATED"/>
    <property type="match status" value="1"/>
</dbReference>
<dbReference type="Pfam" id="PF00646">
    <property type="entry name" value="F-box"/>
    <property type="match status" value="1"/>
</dbReference>
<proteinExistence type="predicted"/>
<gene>
    <name evidence="2" type="ordered locus">AXX17_At1g41860</name>
</gene>
<reference evidence="3" key="1">
    <citation type="journal article" date="2016" name="Proc. Natl. Acad. Sci. U.S.A.">
        <title>Chromosome-level assembly of Arabidopsis thaliana Ler reveals the extent of translocation and inversion polymorphisms.</title>
        <authorList>
            <person name="Zapata L."/>
            <person name="Ding J."/>
            <person name="Willing E.M."/>
            <person name="Hartwig B."/>
            <person name="Bezdan D."/>
            <person name="Jiao W.B."/>
            <person name="Patel V."/>
            <person name="Velikkakam James G."/>
            <person name="Koornneef M."/>
            <person name="Ossowski S."/>
            <person name="Schneeberger K."/>
        </authorList>
    </citation>
    <scope>NUCLEOTIDE SEQUENCE [LARGE SCALE GENOMIC DNA]</scope>
    <source>
        <strain evidence="3">cv. Landsberg erecta</strain>
    </source>
</reference>
<dbReference type="InterPro" id="IPR013187">
    <property type="entry name" value="F-box-assoc_dom_typ3"/>
</dbReference>
<dbReference type="EMBL" id="LUHQ01000001">
    <property type="protein sequence ID" value="OAP17345.1"/>
    <property type="molecule type" value="Genomic_DNA"/>
</dbReference>
<dbReference type="InterPro" id="IPR036047">
    <property type="entry name" value="F-box-like_dom_sf"/>
</dbReference>